<dbReference type="PANTHER" id="PTHR31145:SF4">
    <property type="entry name" value="FLAVIN CARRIER PROTEIN 1-RELATED"/>
    <property type="match status" value="1"/>
</dbReference>
<dbReference type="STRING" id="436907.A7TE65"/>
<dbReference type="PhylomeDB" id="A7TE65"/>
<keyword evidence="6 7" id="KW-0472">Membrane</keyword>
<dbReference type="EMBL" id="DS480379">
    <property type="protein sequence ID" value="EDO19387.1"/>
    <property type="molecule type" value="Genomic_DNA"/>
</dbReference>
<comment type="similarity">
    <text evidence="2">Belongs to the transient receptor potential (TRP) ion channel family.</text>
</comment>
<dbReference type="InterPro" id="IPR010308">
    <property type="entry name" value="TRP_C"/>
</dbReference>
<evidence type="ECO:0000256" key="7">
    <source>
        <dbReference type="SAM" id="Phobius"/>
    </source>
</evidence>
<keyword evidence="3 7" id="KW-0812">Transmembrane</keyword>
<proteinExistence type="inferred from homology"/>
<comment type="subcellular location">
    <subcellularLocation>
        <location evidence="1">Membrane</location>
        <topology evidence="1">Multi-pass membrane protein</topology>
    </subcellularLocation>
</comment>
<dbReference type="FunCoup" id="A7TE65">
    <property type="interactions" value="76"/>
</dbReference>
<dbReference type="GO" id="GO:0009272">
    <property type="term" value="P:fungal-type cell wall biogenesis"/>
    <property type="evidence" value="ECO:0007669"/>
    <property type="project" value="TreeGrafter"/>
</dbReference>
<dbReference type="SMART" id="SM01320">
    <property type="entry name" value="TRP_N"/>
    <property type="match status" value="1"/>
</dbReference>
<feature type="transmembrane region" description="Helical" evidence="7">
    <location>
        <begin position="495"/>
        <end position="516"/>
    </location>
</feature>
<evidence type="ECO:0000313" key="10">
    <source>
        <dbReference type="Proteomes" id="UP000000267"/>
    </source>
</evidence>
<feature type="transmembrane region" description="Helical" evidence="7">
    <location>
        <begin position="583"/>
        <end position="612"/>
    </location>
</feature>
<dbReference type="GO" id="GO:0055085">
    <property type="term" value="P:transmembrane transport"/>
    <property type="evidence" value="ECO:0007669"/>
    <property type="project" value="TreeGrafter"/>
</dbReference>
<dbReference type="Pfam" id="PF14558">
    <property type="entry name" value="TRP_N"/>
    <property type="match status" value="1"/>
</dbReference>
<keyword evidence="4" id="KW-0732">Signal</keyword>
<organism evidence="10">
    <name type="scientific">Vanderwaltozyma polyspora (strain ATCC 22028 / DSM 70294 / BCRC 21397 / CBS 2163 / NBRC 10782 / NRRL Y-8283 / UCD 57-17)</name>
    <name type="common">Kluyveromyces polysporus</name>
    <dbReference type="NCBI Taxonomy" id="436907"/>
    <lineage>
        <taxon>Eukaryota</taxon>
        <taxon>Fungi</taxon>
        <taxon>Dikarya</taxon>
        <taxon>Ascomycota</taxon>
        <taxon>Saccharomycotina</taxon>
        <taxon>Saccharomycetes</taxon>
        <taxon>Saccharomycetales</taxon>
        <taxon>Saccharomycetaceae</taxon>
        <taxon>Vanderwaltozyma</taxon>
    </lineage>
</organism>
<accession>A7TE65</accession>
<evidence type="ECO:0000313" key="9">
    <source>
        <dbReference type="EMBL" id="EDO19387.1"/>
    </source>
</evidence>
<evidence type="ECO:0000256" key="3">
    <source>
        <dbReference type="ARBA" id="ARBA00022692"/>
    </source>
</evidence>
<dbReference type="RefSeq" id="XP_001647245.1">
    <property type="nucleotide sequence ID" value="XM_001647195.1"/>
</dbReference>
<evidence type="ECO:0000256" key="2">
    <source>
        <dbReference type="ARBA" id="ARBA00010642"/>
    </source>
</evidence>
<evidence type="ECO:0000259" key="8">
    <source>
        <dbReference type="SMART" id="SM01320"/>
    </source>
</evidence>
<dbReference type="GeneID" id="5547737"/>
<dbReference type="GO" id="GO:0016020">
    <property type="term" value="C:membrane"/>
    <property type="evidence" value="ECO:0007669"/>
    <property type="project" value="UniProtKB-SubCell"/>
</dbReference>
<feature type="transmembrane region" description="Helical" evidence="7">
    <location>
        <begin position="402"/>
        <end position="427"/>
    </location>
</feature>
<evidence type="ECO:0000256" key="1">
    <source>
        <dbReference type="ARBA" id="ARBA00004141"/>
    </source>
</evidence>
<keyword evidence="5 7" id="KW-1133">Transmembrane helix</keyword>
<dbReference type="eggNOG" id="ENOG502QSVZ">
    <property type="taxonomic scope" value="Eukaryota"/>
</dbReference>
<dbReference type="KEGG" id="vpo:Kpol_1002p34"/>
<dbReference type="PANTHER" id="PTHR31145">
    <property type="entry name" value="INTEGRAL MEMBRANE PROTEIN (AFU_ORTHOLOGUE AFUA_7G01610)"/>
    <property type="match status" value="1"/>
</dbReference>
<feature type="transmembrane region" description="Helical" evidence="7">
    <location>
        <begin position="229"/>
        <end position="249"/>
    </location>
</feature>
<dbReference type="AlphaFoldDB" id="A7TE65"/>
<dbReference type="Pfam" id="PF06011">
    <property type="entry name" value="TRP"/>
    <property type="match status" value="1"/>
</dbReference>
<feature type="transmembrane region" description="Helical" evidence="7">
    <location>
        <begin position="357"/>
        <end position="382"/>
    </location>
</feature>
<dbReference type="InParanoid" id="A7TE65"/>
<dbReference type="OMA" id="SIMGWVF"/>
<gene>
    <name evidence="9" type="ORF">Kpol_1002p34</name>
</gene>
<name>A7TE65_VANPO</name>
<feature type="domain" description="ML-like" evidence="8">
    <location>
        <begin position="60"/>
        <end position="198"/>
    </location>
</feature>
<dbReference type="HOGENOM" id="CLU_010226_1_0_1"/>
<evidence type="ECO:0000256" key="4">
    <source>
        <dbReference type="ARBA" id="ARBA00022729"/>
    </source>
</evidence>
<feature type="transmembrane region" description="Helical" evidence="7">
    <location>
        <begin position="201"/>
        <end position="222"/>
    </location>
</feature>
<evidence type="ECO:0000256" key="5">
    <source>
        <dbReference type="ARBA" id="ARBA00022989"/>
    </source>
</evidence>
<dbReference type="InterPro" id="IPR032800">
    <property type="entry name" value="TRP_N"/>
</dbReference>
<evidence type="ECO:0000256" key="6">
    <source>
        <dbReference type="ARBA" id="ARBA00023136"/>
    </source>
</evidence>
<sequence>MIYKTIVHFKYIYIQDLLCFLQKKAFITDTYKGKQVERMKIRRIVAYSLATLDKLSSSNKRLISTSLVPCMENSLITANSFDVSFNGNDNSLHYNVDLVNNIEGYIHANIEIYAYGFKVAEEKLDFCEMKLKQLCPIYQGNPRIEAVQYLPSNYTSRIPNIAYFVPDIDAYAVVKLQNTDNTDVACVKLFFSNGKSVTHLAIQWLTAIITGIGIFLTVYLFLFSNLNTYSSVLAIILSIVQYFQTVLLVSMQSVNRVPPIATAWTENFIWSLGLIPVPCIQKIMRWYIEATGGDPTLNLTATKSSVLTQRGLEFLNKLERRLNNKIYESENTLLFRGVQRVAYKVGIENTSIAATGFLSFLGFGIIIGIFVCFCKLISIFLLKGKKLKPIRFQSIQNNFNDLFKGTILFYLTIGFIPVTILVFWEFMHLDSPALLTIAILLFLLMIGSISISSFRYIRNGRMSKEFFRHPGYIIYGNQHILTRFGSLYCKFKIKYYWWGPIMFAILLIKTIIVAFLQKFGKVQAMLLFITDLLYFVVLIKWRPYLNMLNNVVNLIIYGVITFNSLSFVFFSELFGNTYSVSAIFGWIFFILNSALTFFLMVTILGILIVLMIPKASKIIFQDSMDNRSSYKSFGDEEVDDSFNKEGLKKEGKIETTAELYPVQSYGVNDSNSLNIDIEISHIDFDISSNTVSISTDGHSSNFLELPAIPRRSRRQLWPLHRS</sequence>
<reference evidence="9 10" key="1">
    <citation type="journal article" date="2007" name="Proc. Natl. Acad. Sci. U.S.A.">
        <title>Independent sorting-out of thousands of duplicated gene pairs in two yeast species descended from a whole-genome duplication.</title>
        <authorList>
            <person name="Scannell D.R."/>
            <person name="Frank A.C."/>
            <person name="Conant G.C."/>
            <person name="Byrne K.P."/>
            <person name="Woolfit M."/>
            <person name="Wolfe K.H."/>
        </authorList>
    </citation>
    <scope>NUCLEOTIDE SEQUENCE [LARGE SCALE GENOMIC DNA]</scope>
    <source>
        <strain evidence="10">ATCC 22028 / DSM 70294 / BCRC 21397 / CBS 2163 / NBRC 10782 / NRRL Y-8283 / UCD 57-17</strain>
    </source>
</reference>
<feature type="transmembrane region" description="Helical" evidence="7">
    <location>
        <begin position="433"/>
        <end position="457"/>
    </location>
</feature>
<feature type="transmembrane region" description="Helical" evidence="7">
    <location>
        <begin position="522"/>
        <end position="539"/>
    </location>
</feature>
<feature type="transmembrane region" description="Helical" evidence="7">
    <location>
        <begin position="551"/>
        <end position="571"/>
    </location>
</feature>
<dbReference type="OrthoDB" id="5212126at2759"/>
<dbReference type="InterPro" id="IPR040241">
    <property type="entry name" value="TRP_Flc/Pkd2-like"/>
</dbReference>
<keyword evidence="10" id="KW-1185">Reference proteome</keyword>
<protein>
    <recommendedName>
        <fullName evidence="8">ML-like domain-containing protein</fullName>
    </recommendedName>
</protein>
<dbReference type="Proteomes" id="UP000000267">
    <property type="component" value="Unassembled WGS sequence"/>
</dbReference>